<dbReference type="PIRSF" id="PIRSF002191">
    <property type="entry name" value="Ribosomal_L19"/>
    <property type="match status" value="1"/>
</dbReference>
<dbReference type="EMBL" id="LN810504">
    <property type="protein sequence ID" value="CEO91031.1"/>
    <property type="molecule type" value="Genomic_DNA"/>
</dbReference>
<dbReference type="SUPFAM" id="SSF50104">
    <property type="entry name" value="Translation proteins SH3-like domain"/>
    <property type="match status" value="1"/>
</dbReference>
<dbReference type="GO" id="GO:0006412">
    <property type="term" value="P:translation"/>
    <property type="evidence" value="ECO:0007669"/>
    <property type="project" value="InterPro"/>
</dbReference>
<keyword evidence="2 4" id="KW-0689">Ribosomal protein</keyword>
<sequence>MFKTTILKKFEKKQDQKIRVGSLIEIGLKIREGEKYRVQKYKGFVIAVKGHGMDQTIRVRKIFQKIGIERVFPLNSPQIAFIKPVKFTKMKKSKLYFLRNQIGKSLRLKIAI</sequence>
<reference evidence="4" key="1">
    <citation type="journal article" date="2015" name="BMC Genomics">
        <title>The chloroplast genomes of Bryopsis plumosa and Tydemania expeditionis (Bryopsidales, Chlorophyta): compact genomes and genes of bacterial origin.</title>
        <authorList>
            <person name="Leliaert F."/>
            <person name="Lopez-Bautista J.M."/>
        </authorList>
    </citation>
    <scope>NUCLEOTIDE SEQUENCE</scope>
    <source>
        <strain evidence="4">West4718</strain>
    </source>
</reference>
<dbReference type="PANTHER" id="PTHR15680:SF9">
    <property type="entry name" value="LARGE RIBOSOMAL SUBUNIT PROTEIN BL19M"/>
    <property type="match status" value="1"/>
</dbReference>
<dbReference type="NCBIfam" id="TIGR01024">
    <property type="entry name" value="rplS_bact"/>
    <property type="match status" value="1"/>
</dbReference>
<proteinExistence type="inferred from homology"/>
<comment type="similarity">
    <text evidence="1">Belongs to the bacterial ribosomal protein bL19 family.</text>
</comment>
<dbReference type="GO" id="GO:1990904">
    <property type="term" value="C:ribonucleoprotein complex"/>
    <property type="evidence" value="ECO:0007669"/>
    <property type="project" value="UniProtKB-KW"/>
</dbReference>
<dbReference type="InterPro" id="IPR001857">
    <property type="entry name" value="Ribosomal_bL19"/>
</dbReference>
<dbReference type="PRINTS" id="PR00061">
    <property type="entry name" value="RIBOSOMALL19"/>
</dbReference>
<keyword evidence="4" id="KW-0150">Chloroplast</keyword>
<evidence type="ECO:0000313" key="4">
    <source>
        <dbReference type="EMBL" id="CEO91031.1"/>
    </source>
</evidence>
<dbReference type="RefSeq" id="YP_009130501.1">
    <property type="nucleotide sequence ID" value="NC_026795.1"/>
</dbReference>
<dbReference type="Gene3D" id="2.30.30.790">
    <property type="match status" value="1"/>
</dbReference>
<evidence type="ECO:0000256" key="1">
    <source>
        <dbReference type="ARBA" id="ARBA00005781"/>
    </source>
</evidence>
<dbReference type="InterPro" id="IPR008991">
    <property type="entry name" value="Translation_prot_SH3-like_sf"/>
</dbReference>
<dbReference type="GeneID" id="24072778"/>
<dbReference type="GO" id="GO:0005840">
    <property type="term" value="C:ribosome"/>
    <property type="evidence" value="ECO:0007669"/>
    <property type="project" value="UniProtKB-KW"/>
</dbReference>
<dbReference type="PANTHER" id="PTHR15680">
    <property type="entry name" value="RIBOSOMAL PROTEIN L19"/>
    <property type="match status" value="1"/>
</dbReference>
<accession>A0A0D6E1E3</accession>
<evidence type="ECO:0000256" key="2">
    <source>
        <dbReference type="ARBA" id="ARBA00022980"/>
    </source>
</evidence>
<dbReference type="Pfam" id="PF01245">
    <property type="entry name" value="Ribosomal_L19"/>
    <property type="match status" value="1"/>
</dbReference>
<organism evidence="4">
    <name type="scientific">Bryopsis plumosa</name>
    <name type="common">Green alga</name>
    <name type="synonym">Ulva plumosa</name>
    <dbReference type="NCBI Taxonomy" id="3130"/>
    <lineage>
        <taxon>Eukaryota</taxon>
        <taxon>Viridiplantae</taxon>
        <taxon>Chlorophyta</taxon>
        <taxon>core chlorophytes</taxon>
        <taxon>Ulvophyceae</taxon>
        <taxon>TCBD clade</taxon>
        <taxon>Bryopsidales</taxon>
        <taxon>Bryopsidineae</taxon>
        <taxon>Bryopsidaceae</taxon>
        <taxon>Bryopsis</taxon>
    </lineage>
</organism>
<dbReference type="GO" id="GO:0003735">
    <property type="term" value="F:structural constituent of ribosome"/>
    <property type="evidence" value="ECO:0007669"/>
    <property type="project" value="InterPro"/>
</dbReference>
<dbReference type="AlphaFoldDB" id="A0A0D6E1E3"/>
<evidence type="ECO:0000256" key="3">
    <source>
        <dbReference type="ARBA" id="ARBA00023274"/>
    </source>
</evidence>
<keyword evidence="4" id="KW-0934">Plastid</keyword>
<name>A0A0D6E1E3_BRYPL</name>
<dbReference type="InterPro" id="IPR038657">
    <property type="entry name" value="Ribosomal_bL19_sf"/>
</dbReference>
<keyword evidence="3" id="KW-0687">Ribonucleoprotein</keyword>
<gene>
    <name evidence="4" type="primary">rpl19</name>
</gene>
<protein>
    <submittedName>
        <fullName evidence="4">50S ribosomal protein L19</fullName>
    </submittedName>
</protein>
<geneLocation type="chloroplast" evidence="4"/>